<dbReference type="EMBL" id="UOFY01000043">
    <property type="protein sequence ID" value="VAX10034.1"/>
    <property type="molecule type" value="Genomic_DNA"/>
</dbReference>
<dbReference type="InterPro" id="IPR039104">
    <property type="entry name" value="6PGL"/>
</dbReference>
<dbReference type="GO" id="GO:0017057">
    <property type="term" value="F:6-phosphogluconolactonase activity"/>
    <property type="evidence" value="ECO:0007669"/>
    <property type="project" value="UniProtKB-EC"/>
</dbReference>
<dbReference type="CDD" id="cd01400">
    <property type="entry name" value="6PGL"/>
    <property type="match status" value="1"/>
</dbReference>
<dbReference type="EC" id="3.1.1.31" evidence="3"/>
<dbReference type="InterPro" id="IPR037171">
    <property type="entry name" value="NagB/RpiA_transferase-like"/>
</dbReference>
<dbReference type="GO" id="GO:0006098">
    <property type="term" value="P:pentose-phosphate shunt"/>
    <property type="evidence" value="ECO:0007669"/>
    <property type="project" value="InterPro"/>
</dbReference>
<evidence type="ECO:0000259" key="2">
    <source>
        <dbReference type="Pfam" id="PF01182"/>
    </source>
</evidence>
<comment type="similarity">
    <text evidence="1">Belongs to the glucosamine/galactosamine-6-phosphate isomerase family. 6-phosphogluconolactonase subfamily.</text>
</comment>
<proteinExistence type="inferred from homology"/>
<dbReference type="GO" id="GO:0005975">
    <property type="term" value="P:carbohydrate metabolic process"/>
    <property type="evidence" value="ECO:0007669"/>
    <property type="project" value="InterPro"/>
</dbReference>
<keyword evidence="3" id="KW-0378">Hydrolase</keyword>
<dbReference type="InterPro" id="IPR005900">
    <property type="entry name" value="6-phosphogluconolactonase_DevB"/>
</dbReference>
<evidence type="ECO:0000256" key="1">
    <source>
        <dbReference type="ARBA" id="ARBA00010662"/>
    </source>
</evidence>
<dbReference type="SUPFAM" id="SSF100950">
    <property type="entry name" value="NagB/RpiA/CoA transferase-like"/>
    <property type="match status" value="1"/>
</dbReference>
<dbReference type="NCBIfam" id="TIGR01198">
    <property type="entry name" value="pgl"/>
    <property type="match status" value="1"/>
</dbReference>
<evidence type="ECO:0000313" key="3">
    <source>
        <dbReference type="EMBL" id="VAX10034.1"/>
    </source>
</evidence>
<dbReference type="AlphaFoldDB" id="A0A3B1BDL7"/>
<dbReference type="Pfam" id="PF01182">
    <property type="entry name" value="Glucosamine_iso"/>
    <property type="match status" value="1"/>
</dbReference>
<dbReference type="Gene3D" id="3.40.50.1360">
    <property type="match status" value="1"/>
</dbReference>
<reference evidence="3" key="1">
    <citation type="submission" date="2018-06" db="EMBL/GenBank/DDBJ databases">
        <authorList>
            <person name="Zhirakovskaya E."/>
        </authorList>
    </citation>
    <scope>NUCLEOTIDE SEQUENCE</scope>
</reference>
<name>A0A3B1BDL7_9ZZZZ</name>
<dbReference type="InterPro" id="IPR006148">
    <property type="entry name" value="Glc/Gal-6P_isomerase"/>
</dbReference>
<protein>
    <submittedName>
        <fullName evidence="3">6-phosphogluconolactonase, eukaryotic type</fullName>
        <ecNumber evidence="3">3.1.1.31</ecNumber>
    </submittedName>
</protein>
<gene>
    <name evidence="3" type="ORF">MNBD_GAMMA25-245</name>
</gene>
<sequence>MNNLYIADSIEAAAIAAAEYWVQCASQAIRQEGIFHVAFSGGSTPKYLHRALLKDEYRKKIDWSCVHAWFGDERMVACDHTDSNYRMVRETLLDHVDIPAVNIHPIVDDKVLSSTERAQSTRLLADNYARQLDAVLPHDSDGRIKFDLVMLGMGADGHTASLFPDTMILDEDTRTVAEVYVEKLKAWRVSLTFPLIEQAHHRLLLVAGEDKANVLAKIFSQTDKHDYPVKGFASRIPSQWFLDKLAAGKLESA</sequence>
<feature type="domain" description="Glucosamine/galactosamine-6-phosphate isomerase" evidence="2">
    <location>
        <begin position="11"/>
        <end position="233"/>
    </location>
</feature>
<accession>A0A3B1BDL7</accession>
<dbReference type="PANTHER" id="PTHR11054">
    <property type="entry name" value="6-PHOSPHOGLUCONOLACTONASE"/>
    <property type="match status" value="1"/>
</dbReference>
<dbReference type="PANTHER" id="PTHR11054:SF0">
    <property type="entry name" value="6-PHOSPHOGLUCONOLACTONASE"/>
    <property type="match status" value="1"/>
</dbReference>
<organism evidence="3">
    <name type="scientific">hydrothermal vent metagenome</name>
    <dbReference type="NCBI Taxonomy" id="652676"/>
    <lineage>
        <taxon>unclassified sequences</taxon>
        <taxon>metagenomes</taxon>
        <taxon>ecological metagenomes</taxon>
    </lineage>
</organism>